<dbReference type="EMBL" id="JH993127">
    <property type="protein sequence ID" value="EKX33844.1"/>
    <property type="molecule type" value="Genomic_DNA"/>
</dbReference>
<proteinExistence type="predicted"/>
<dbReference type="InterPro" id="IPR036034">
    <property type="entry name" value="PDZ_sf"/>
</dbReference>
<keyword evidence="4" id="KW-1185">Reference proteome</keyword>
<reference evidence="2 4" key="1">
    <citation type="journal article" date="2012" name="Nature">
        <title>Algal genomes reveal evolutionary mosaicism and the fate of nucleomorphs.</title>
        <authorList>
            <consortium name="DOE Joint Genome Institute"/>
            <person name="Curtis B.A."/>
            <person name="Tanifuji G."/>
            <person name="Burki F."/>
            <person name="Gruber A."/>
            <person name="Irimia M."/>
            <person name="Maruyama S."/>
            <person name="Arias M.C."/>
            <person name="Ball S.G."/>
            <person name="Gile G.H."/>
            <person name="Hirakawa Y."/>
            <person name="Hopkins J.F."/>
            <person name="Kuo A."/>
            <person name="Rensing S.A."/>
            <person name="Schmutz J."/>
            <person name="Symeonidi A."/>
            <person name="Elias M."/>
            <person name="Eveleigh R.J."/>
            <person name="Herman E.K."/>
            <person name="Klute M.J."/>
            <person name="Nakayama T."/>
            <person name="Obornik M."/>
            <person name="Reyes-Prieto A."/>
            <person name="Armbrust E.V."/>
            <person name="Aves S.J."/>
            <person name="Beiko R.G."/>
            <person name="Coutinho P."/>
            <person name="Dacks J.B."/>
            <person name="Durnford D.G."/>
            <person name="Fast N.M."/>
            <person name="Green B.R."/>
            <person name="Grisdale C.J."/>
            <person name="Hempel F."/>
            <person name="Henrissat B."/>
            <person name="Hoppner M.P."/>
            <person name="Ishida K."/>
            <person name="Kim E."/>
            <person name="Koreny L."/>
            <person name="Kroth P.G."/>
            <person name="Liu Y."/>
            <person name="Malik S.B."/>
            <person name="Maier U.G."/>
            <person name="McRose D."/>
            <person name="Mock T."/>
            <person name="Neilson J.A."/>
            <person name="Onodera N.T."/>
            <person name="Poole A.M."/>
            <person name="Pritham E.J."/>
            <person name="Richards T.A."/>
            <person name="Rocap G."/>
            <person name="Roy S.W."/>
            <person name="Sarai C."/>
            <person name="Schaack S."/>
            <person name="Shirato S."/>
            <person name="Slamovits C.H."/>
            <person name="Spencer D.F."/>
            <person name="Suzuki S."/>
            <person name="Worden A.Z."/>
            <person name="Zauner S."/>
            <person name="Barry K."/>
            <person name="Bell C."/>
            <person name="Bharti A.K."/>
            <person name="Crow J.A."/>
            <person name="Grimwood J."/>
            <person name="Kramer R."/>
            <person name="Lindquist E."/>
            <person name="Lucas S."/>
            <person name="Salamov A."/>
            <person name="McFadden G.I."/>
            <person name="Lane C.E."/>
            <person name="Keeling P.J."/>
            <person name="Gray M.W."/>
            <person name="Grigoriev I.V."/>
            <person name="Archibald J.M."/>
        </authorList>
    </citation>
    <scope>NUCLEOTIDE SEQUENCE</scope>
    <source>
        <strain evidence="2 4">CCMP2712</strain>
    </source>
</reference>
<dbReference type="AlphaFoldDB" id="L1ID67"/>
<dbReference type="PANTHER" id="PTHR32060">
    <property type="entry name" value="TAIL-SPECIFIC PROTEASE"/>
    <property type="match status" value="1"/>
</dbReference>
<evidence type="ECO:0000259" key="1">
    <source>
        <dbReference type="SMART" id="SM00228"/>
    </source>
</evidence>
<evidence type="ECO:0000313" key="3">
    <source>
        <dbReference type="EnsemblProtists" id="EKX33844"/>
    </source>
</evidence>
<accession>L1ID67</accession>
<dbReference type="Proteomes" id="UP000011087">
    <property type="component" value="Unassembled WGS sequence"/>
</dbReference>
<organism evidence="2">
    <name type="scientific">Guillardia theta (strain CCMP2712)</name>
    <name type="common">Cryptophyte</name>
    <dbReference type="NCBI Taxonomy" id="905079"/>
    <lineage>
        <taxon>Eukaryota</taxon>
        <taxon>Cryptophyceae</taxon>
        <taxon>Pyrenomonadales</taxon>
        <taxon>Geminigeraceae</taxon>
        <taxon>Guillardia</taxon>
    </lineage>
</organism>
<dbReference type="KEGG" id="gtt:GUITHDRAFT_155919"/>
<dbReference type="SMART" id="SM00228">
    <property type="entry name" value="PDZ"/>
    <property type="match status" value="1"/>
</dbReference>
<dbReference type="InterPro" id="IPR001478">
    <property type="entry name" value="PDZ"/>
</dbReference>
<name>L1ID67_GUITC</name>
<dbReference type="GeneID" id="17290587"/>
<dbReference type="RefSeq" id="XP_005820824.1">
    <property type="nucleotide sequence ID" value="XM_005820767.1"/>
</dbReference>
<sequence>MSVTDSRASKLRTPKEVASEWLLAQAEVEVGSWSGLDESGPDKVGVGLFFRISPEDGSLRVVSIVPGSSAHKSGLVRVNDMLARLDDESVQGWSLHQLRTTLHGPPGSFVALNMTRDVGGQEPFNFKIDLMRGSPYFIQFQDRYGTANAAQLNALILQKREEQKFLMIIEKQLKLEQARLVEVQQRKRDAVETERQLLMKFESLQRDYDEEVENKKKDDADYNFLIGENKKGMFW</sequence>
<feature type="domain" description="PDZ" evidence="1">
    <location>
        <begin position="46"/>
        <end position="118"/>
    </location>
</feature>
<protein>
    <recommendedName>
        <fullName evidence="1">PDZ domain-containing protein</fullName>
    </recommendedName>
</protein>
<reference evidence="3" key="3">
    <citation type="submission" date="2015-06" db="UniProtKB">
        <authorList>
            <consortium name="EnsemblProtists"/>
        </authorList>
    </citation>
    <scope>IDENTIFICATION</scope>
</reference>
<dbReference type="PANTHER" id="PTHR32060:SF22">
    <property type="entry name" value="CARBOXYL-TERMINAL-PROCESSING PEPTIDASE 3, CHLOROPLASTIC"/>
    <property type="match status" value="1"/>
</dbReference>
<dbReference type="GO" id="GO:0004175">
    <property type="term" value="F:endopeptidase activity"/>
    <property type="evidence" value="ECO:0007669"/>
    <property type="project" value="TreeGrafter"/>
</dbReference>
<reference evidence="4" key="2">
    <citation type="submission" date="2012-11" db="EMBL/GenBank/DDBJ databases">
        <authorList>
            <person name="Kuo A."/>
            <person name="Curtis B.A."/>
            <person name="Tanifuji G."/>
            <person name="Burki F."/>
            <person name="Gruber A."/>
            <person name="Irimia M."/>
            <person name="Maruyama S."/>
            <person name="Arias M.C."/>
            <person name="Ball S.G."/>
            <person name="Gile G.H."/>
            <person name="Hirakawa Y."/>
            <person name="Hopkins J.F."/>
            <person name="Rensing S.A."/>
            <person name="Schmutz J."/>
            <person name="Symeonidi A."/>
            <person name="Elias M."/>
            <person name="Eveleigh R.J."/>
            <person name="Herman E.K."/>
            <person name="Klute M.J."/>
            <person name="Nakayama T."/>
            <person name="Obornik M."/>
            <person name="Reyes-Prieto A."/>
            <person name="Armbrust E.V."/>
            <person name="Aves S.J."/>
            <person name="Beiko R.G."/>
            <person name="Coutinho P."/>
            <person name="Dacks J.B."/>
            <person name="Durnford D.G."/>
            <person name="Fast N.M."/>
            <person name="Green B.R."/>
            <person name="Grisdale C."/>
            <person name="Hempe F."/>
            <person name="Henrissat B."/>
            <person name="Hoppner M.P."/>
            <person name="Ishida K.-I."/>
            <person name="Kim E."/>
            <person name="Koreny L."/>
            <person name="Kroth P.G."/>
            <person name="Liu Y."/>
            <person name="Malik S.-B."/>
            <person name="Maier U.G."/>
            <person name="McRose D."/>
            <person name="Mock T."/>
            <person name="Neilson J.A."/>
            <person name="Onodera N.T."/>
            <person name="Poole A.M."/>
            <person name="Pritham E.J."/>
            <person name="Richards T.A."/>
            <person name="Rocap G."/>
            <person name="Roy S.W."/>
            <person name="Sarai C."/>
            <person name="Schaack S."/>
            <person name="Shirato S."/>
            <person name="Slamovits C.H."/>
            <person name="Spencer D.F."/>
            <person name="Suzuki S."/>
            <person name="Worden A.Z."/>
            <person name="Zauner S."/>
            <person name="Barry K."/>
            <person name="Bell C."/>
            <person name="Bharti A.K."/>
            <person name="Crow J.A."/>
            <person name="Grimwood J."/>
            <person name="Kramer R."/>
            <person name="Lindquist E."/>
            <person name="Lucas S."/>
            <person name="Salamov A."/>
            <person name="McFadden G.I."/>
            <person name="Lane C.E."/>
            <person name="Keeling P.J."/>
            <person name="Gray M.W."/>
            <person name="Grigoriev I.V."/>
            <person name="Archibald J.M."/>
        </authorList>
    </citation>
    <scope>NUCLEOTIDE SEQUENCE</scope>
    <source>
        <strain evidence="4">CCMP2712</strain>
    </source>
</reference>
<gene>
    <name evidence="2" type="ORF">GUITHDRAFT_155919</name>
</gene>
<evidence type="ECO:0000313" key="2">
    <source>
        <dbReference type="EMBL" id="EKX33844.1"/>
    </source>
</evidence>
<dbReference type="HOGENOM" id="CLU_1182081_0_0_1"/>
<dbReference type="Gene3D" id="2.30.42.10">
    <property type="match status" value="1"/>
</dbReference>
<dbReference type="SUPFAM" id="SSF50156">
    <property type="entry name" value="PDZ domain-like"/>
    <property type="match status" value="1"/>
</dbReference>
<evidence type="ECO:0000313" key="4">
    <source>
        <dbReference type="Proteomes" id="UP000011087"/>
    </source>
</evidence>
<dbReference type="PaxDb" id="55529-EKX33844"/>
<dbReference type="EnsemblProtists" id="EKX33844">
    <property type="protein sequence ID" value="EKX33844"/>
    <property type="gene ID" value="GUITHDRAFT_155919"/>
</dbReference>
<feature type="non-terminal residue" evidence="2">
    <location>
        <position position="235"/>
    </location>
</feature>
<dbReference type="Pfam" id="PF00595">
    <property type="entry name" value="PDZ"/>
    <property type="match status" value="1"/>
</dbReference>